<reference evidence="2" key="1">
    <citation type="submission" date="2020-12" db="EMBL/GenBank/DDBJ databases">
        <authorList>
            <person name="Iha C."/>
        </authorList>
    </citation>
    <scope>NUCLEOTIDE SEQUENCE</scope>
</reference>
<sequence>MAVLGAVTDAIGERGLAPSPTAVFAAILASLEKEETLSSPEVVAAMCTVLSAALVRMPSSVLRSKQQPAVALMRRVLQRHEDKPATVKTSIGCLPPLLKAADKDDWGEGSRDFSLLLNFVVHPTPKVRKKAVAGVMDVLAALGGHTALQLASNEVEAVCGTVLSQPKCAAKAAAEAAKKDRAAAEEKIKQAVVAALHLLNCLKEVLPLLTGVTVEKICGLLFNLYPLQQQLLSLTTSDVLRSLLDSPQSQLSPGLVAQLLKALGDSVAVHERRSHEVCVALAGVIQTGYQRLHQLDAPTCLQQLPGAVHYLVQLLGAEHDGVRYASVRSLVALLSTCLTDDIVRAAIVSSSSTGAPSPMSSALSSKSWAMKVQHWQEI</sequence>
<gene>
    <name evidence="2" type="ORF">OSTQU699_LOCUS5595</name>
</gene>
<dbReference type="EMBL" id="CAJHUC010001204">
    <property type="protein sequence ID" value="CAD7700236.1"/>
    <property type="molecule type" value="Genomic_DNA"/>
</dbReference>
<dbReference type="Proteomes" id="UP000708148">
    <property type="component" value="Unassembled WGS sequence"/>
</dbReference>
<evidence type="ECO:0000259" key="1">
    <source>
        <dbReference type="Pfam" id="PF25772"/>
    </source>
</evidence>
<dbReference type="OrthoDB" id="2192888at2759"/>
<name>A0A8S1IY86_9CHLO</name>
<dbReference type="SUPFAM" id="SSF48371">
    <property type="entry name" value="ARM repeat"/>
    <property type="match status" value="1"/>
</dbReference>
<dbReference type="InterPro" id="IPR057860">
    <property type="entry name" value="HEAT_RRP12_N"/>
</dbReference>
<feature type="domain" description="RRP12 N-terminal HEAT" evidence="1">
    <location>
        <begin position="1"/>
        <end position="250"/>
    </location>
</feature>
<proteinExistence type="predicted"/>
<dbReference type="Pfam" id="PF25772">
    <property type="entry name" value="HEAT_RRP12_N"/>
    <property type="match status" value="1"/>
</dbReference>
<protein>
    <recommendedName>
        <fullName evidence="1">RRP12 N-terminal HEAT domain-containing protein</fullName>
    </recommendedName>
</protein>
<evidence type="ECO:0000313" key="3">
    <source>
        <dbReference type="Proteomes" id="UP000708148"/>
    </source>
</evidence>
<dbReference type="AlphaFoldDB" id="A0A8S1IY86"/>
<dbReference type="InterPro" id="IPR052087">
    <property type="entry name" value="RRP12"/>
</dbReference>
<dbReference type="PANTHER" id="PTHR48287">
    <property type="entry name" value="ARM REPEAT SUPERFAMILY PROTEIN"/>
    <property type="match status" value="1"/>
</dbReference>
<dbReference type="InterPro" id="IPR016024">
    <property type="entry name" value="ARM-type_fold"/>
</dbReference>
<dbReference type="PANTHER" id="PTHR48287:SF1">
    <property type="entry name" value="ARM REPEAT SUPERFAMILY PROTEIN"/>
    <property type="match status" value="1"/>
</dbReference>
<evidence type="ECO:0000313" key="2">
    <source>
        <dbReference type="EMBL" id="CAD7700236.1"/>
    </source>
</evidence>
<keyword evidence="3" id="KW-1185">Reference proteome</keyword>
<accession>A0A8S1IY86</accession>
<organism evidence="2 3">
    <name type="scientific">Ostreobium quekettii</name>
    <dbReference type="NCBI Taxonomy" id="121088"/>
    <lineage>
        <taxon>Eukaryota</taxon>
        <taxon>Viridiplantae</taxon>
        <taxon>Chlorophyta</taxon>
        <taxon>core chlorophytes</taxon>
        <taxon>Ulvophyceae</taxon>
        <taxon>TCBD clade</taxon>
        <taxon>Bryopsidales</taxon>
        <taxon>Ostreobineae</taxon>
        <taxon>Ostreobiaceae</taxon>
        <taxon>Ostreobium</taxon>
    </lineage>
</organism>
<dbReference type="Gene3D" id="1.25.10.10">
    <property type="entry name" value="Leucine-rich Repeat Variant"/>
    <property type="match status" value="1"/>
</dbReference>
<dbReference type="InterPro" id="IPR011989">
    <property type="entry name" value="ARM-like"/>
</dbReference>
<comment type="caution">
    <text evidence="2">The sequence shown here is derived from an EMBL/GenBank/DDBJ whole genome shotgun (WGS) entry which is preliminary data.</text>
</comment>